<dbReference type="Gene3D" id="3.40.50.2000">
    <property type="entry name" value="Glycogen Phosphorylase B"/>
    <property type="match status" value="2"/>
</dbReference>
<proteinExistence type="predicted"/>
<evidence type="ECO:0000313" key="2">
    <source>
        <dbReference type="EMBL" id="EEI92631.1"/>
    </source>
</evidence>
<organism evidence="2 3">
    <name type="scientific">Sphingobacterium spiritivorum ATCC 33300</name>
    <dbReference type="NCBI Taxonomy" id="525372"/>
    <lineage>
        <taxon>Bacteria</taxon>
        <taxon>Pseudomonadati</taxon>
        <taxon>Bacteroidota</taxon>
        <taxon>Sphingobacteriia</taxon>
        <taxon>Sphingobacteriales</taxon>
        <taxon>Sphingobacteriaceae</taxon>
        <taxon>Sphingobacterium</taxon>
    </lineage>
</organism>
<sequence>MKNADIFIFPSKYEGFGLALGEAMSAGLPSLAFRSCSGVNELIDNGKTGFLAENSLHMKQQLEQLIQSAELRASIGQQAHEAMKEYDPDSILEAWKNMILGLKKN</sequence>
<gene>
    <name evidence="2" type="ORF">HMPREF0765_1723</name>
</gene>
<dbReference type="GO" id="GO:0016757">
    <property type="term" value="F:glycosyltransferase activity"/>
    <property type="evidence" value="ECO:0007669"/>
    <property type="project" value="InterPro"/>
</dbReference>
<reference evidence="2 3" key="1">
    <citation type="submission" date="2009-01" db="EMBL/GenBank/DDBJ databases">
        <authorList>
            <person name="Qin X."/>
            <person name="Bachman B."/>
            <person name="Battles P."/>
            <person name="Bell A."/>
            <person name="Bess C."/>
            <person name="Bickham C."/>
            <person name="Chaboub L."/>
            <person name="Chen D."/>
            <person name="Coyle M."/>
            <person name="Deiros D.R."/>
            <person name="Dinh H."/>
            <person name="Forbes L."/>
            <person name="Fowler G."/>
            <person name="Francisco L."/>
            <person name="Fu Q."/>
            <person name="Gubbala S."/>
            <person name="Hale W."/>
            <person name="Han Y."/>
            <person name="Hemphill L."/>
            <person name="Highlander S.K."/>
            <person name="Hirani K."/>
            <person name="Hogues M."/>
            <person name="Jackson L."/>
            <person name="Jakkamsetti A."/>
            <person name="Javaid M."/>
            <person name="Jiang H."/>
            <person name="Korchina V."/>
            <person name="Kovar C."/>
            <person name="Lara F."/>
            <person name="Lee S."/>
            <person name="Mata R."/>
            <person name="Mathew T."/>
            <person name="Moen C."/>
            <person name="Morales K."/>
            <person name="Munidasa M."/>
            <person name="Nazareth L."/>
            <person name="Ngo R."/>
            <person name="Nguyen L."/>
            <person name="Okwuonu G."/>
            <person name="Ongeri F."/>
            <person name="Patil S."/>
            <person name="Petrosino J."/>
            <person name="Pham C."/>
            <person name="Pham P."/>
            <person name="Pu L.-L."/>
            <person name="Puazo M."/>
            <person name="Raj R."/>
            <person name="Reid J."/>
            <person name="Rouhana J."/>
            <person name="Saada N."/>
            <person name="Shang Y."/>
            <person name="Simmons D."/>
            <person name="Thornton R."/>
            <person name="Warren J."/>
            <person name="Weissenberger G."/>
            <person name="Zhang J."/>
            <person name="Zhang L."/>
            <person name="Zhou C."/>
            <person name="Zhu D."/>
            <person name="Muzny D."/>
            <person name="Worley K."/>
            <person name="Gibbs R."/>
        </authorList>
    </citation>
    <scope>NUCLEOTIDE SEQUENCE [LARGE SCALE GENOMIC DNA]</scope>
    <source>
        <strain evidence="2 3">ATCC 33300</strain>
    </source>
</reference>
<dbReference type="PANTHER" id="PTHR12526">
    <property type="entry name" value="GLYCOSYLTRANSFERASE"/>
    <property type="match status" value="1"/>
</dbReference>
<comment type="caution">
    <text evidence="2">The sequence shown here is derived from an EMBL/GenBank/DDBJ whole genome shotgun (WGS) entry which is preliminary data.</text>
</comment>
<dbReference type="Proteomes" id="UP000006241">
    <property type="component" value="Unassembled WGS sequence"/>
</dbReference>
<name>C2FWL7_SPHSI</name>
<dbReference type="PANTHER" id="PTHR12526:SF630">
    <property type="entry name" value="GLYCOSYLTRANSFERASE"/>
    <property type="match status" value="1"/>
</dbReference>
<dbReference type="SUPFAM" id="SSF53756">
    <property type="entry name" value="UDP-Glycosyltransferase/glycogen phosphorylase"/>
    <property type="match status" value="1"/>
</dbReference>
<feature type="domain" description="Glycosyl transferase family 1" evidence="1">
    <location>
        <begin position="1"/>
        <end position="80"/>
    </location>
</feature>
<protein>
    <recommendedName>
        <fullName evidence="1">Glycosyl transferase family 1 domain-containing protein</fullName>
    </recommendedName>
</protein>
<dbReference type="AlphaFoldDB" id="C2FWL7"/>
<accession>C2FWL7</accession>
<dbReference type="InterPro" id="IPR001296">
    <property type="entry name" value="Glyco_trans_1"/>
</dbReference>
<evidence type="ECO:0000313" key="3">
    <source>
        <dbReference type="Proteomes" id="UP000006241"/>
    </source>
</evidence>
<dbReference type="EMBL" id="ACHB01000041">
    <property type="protein sequence ID" value="EEI92631.1"/>
    <property type="molecule type" value="Genomic_DNA"/>
</dbReference>
<dbReference type="Pfam" id="PF00534">
    <property type="entry name" value="Glycos_transf_1"/>
    <property type="match status" value="1"/>
</dbReference>
<dbReference type="HOGENOM" id="CLU_2234869_0_0_10"/>
<evidence type="ECO:0000259" key="1">
    <source>
        <dbReference type="Pfam" id="PF00534"/>
    </source>
</evidence>